<dbReference type="EMBL" id="VSSQ01118251">
    <property type="protein sequence ID" value="MPN52285.1"/>
    <property type="molecule type" value="Genomic_DNA"/>
</dbReference>
<gene>
    <name evidence="2" type="primary">cwlC_4</name>
    <name evidence="2" type="ORF">SDC9_199941</name>
</gene>
<dbReference type="InterPro" id="IPR007730">
    <property type="entry name" value="SPOR-like_dom"/>
</dbReference>
<dbReference type="SUPFAM" id="SSF53187">
    <property type="entry name" value="Zn-dependent exopeptidases"/>
    <property type="match status" value="1"/>
</dbReference>
<dbReference type="GO" id="GO:0008745">
    <property type="term" value="F:N-acetylmuramoyl-L-alanine amidase activity"/>
    <property type="evidence" value="ECO:0007669"/>
    <property type="project" value="UniProtKB-EC"/>
</dbReference>
<dbReference type="AlphaFoldDB" id="A0A645ILU1"/>
<dbReference type="GO" id="GO:0009253">
    <property type="term" value="P:peptidoglycan catabolic process"/>
    <property type="evidence" value="ECO:0007669"/>
    <property type="project" value="InterPro"/>
</dbReference>
<evidence type="ECO:0000259" key="1">
    <source>
        <dbReference type="Pfam" id="PF05036"/>
    </source>
</evidence>
<accession>A0A645ILU1</accession>
<keyword evidence="2" id="KW-0378">Hydrolase</keyword>
<dbReference type="EC" id="3.5.1.28" evidence="2"/>
<dbReference type="Pfam" id="PF05036">
    <property type="entry name" value="SPOR"/>
    <property type="match status" value="1"/>
</dbReference>
<proteinExistence type="predicted"/>
<sequence>MLRETKVPAVLIEIGFIDNSGDNSLFDSKRNEIIKALAKEILAQVGVNYIEPSAPTQTESSQTLYRVMTGSYSVRANAENQIQKLKAAGFDASIMIFNK</sequence>
<dbReference type="Gene3D" id="3.40.630.40">
    <property type="entry name" value="Zn-dependent exopeptidases"/>
    <property type="match status" value="1"/>
</dbReference>
<organism evidence="2">
    <name type="scientific">bioreactor metagenome</name>
    <dbReference type="NCBI Taxonomy" id="1076179"/>
    <lineage>
        <taxon>unclassified sequences</taxon>
        <taxon>metagenomes</taxon>
        <taxon>ecological metagenomes</taxon>
    </lineage>
</organism>
<name>A0A645ILU1_9ZZZZ</name>
<dbReference type="InterPro" id="IPR036680">
    <property type="entry name" value="SPOR-like_sf"/>
</dbReference>
<feature type="domain" description="SPOR" evidence="1">
    <location>
        <begin position="36"/>
        <end position="94"/>
    </location>
</feature>
<comment type="caution">
    <text evidence="2">The sequence shown here is derived from an EMBL/GenBank/DDBJ whole genome shotgun (WGS) entry which is preliminary data.</text>
</comment>
<protein>
    <submittedName>
        <fullName evidence="2">Sporulation-specific N-acetylmuramoyl-L-alanine amidase</fullName>
        <ecNumber evidence="2">3.5.1.28</ecNumber>
    </submittedName>
</protein>
<dbReference type="SUPFAM" id="SSF110997">
    <property type="entry name" value="Sporulation related repeat"/>
    <property type="match status" value="1"/>
</dbReference>
<evidence type="ECO:0000313" key="2">
    <source>
        <dbReference type="EMBL" id="MPN52285.1"/>
    </source>
</evidence>
<reference evidence="2" key="1">
    <citation type="submission" date="2019-08" db="EMBL/GenBank/DDBJ databases">
        <authorList>
            <person name="Kucharzyk K."/>
            <person name="Murdoch R.W."/>
            <person name="Higgins S."/>
            <person name="Loffler F."/>
        </authorList>
    </citation>
    <scope>NUCLEOTIDE SEQUENCE</scope>
</reference>
<dbReference type="GO" id="GO:0042834">
    <property type="term" value="F:peptidoglycan binding"/>
    <property type="evidence" value="ECO:0007669"/>
    <property type="project" value="InterPro"/>
</dbReference>